<accession>A0ABX6K8Q3</accession>
<protein>
    <submittedName>
        <fullName evidence="2">Uncharacterized protein</fullName>
    </submittedName>
</protein>
<gene>
    <name evidence="2" type="ORF">HBA18_15710</name>
</gene>
<evidence type="ECO:0000256" key="1">
    <source>
        <dbReference type="SAM" id="MobiDB-lite"/>
    </source>
</evidence>
<evidence type="ECO:0000313" key="2">
    <source>
        <dbReference type="EMBL" id="QIR07834.1"/>
    </source>
</evidence>
<dbReference type="EMBL" id="CP050267">
    <property type="protein sequence ID" value="QIR07834.1"/>
    <property type="molecule type" value="Genomic_DNA"/>
</dbReference>
<organism evidence="2 3">
    <name type="scientific">Salinivibrio costicola</name>
    <name type="common">Vibrio costicola</name>
    <dbReference type="NCBI Taxonomy" id="51367"/>
    <lineage>
        <taxon>Bacteria</taxon>
        <taxon>Pseudomonadati</taxon>
        <taxon>Pseudomonadota</taxon>
        <taxon>Gammaproteobacteria</taxon>
        <taxon>Vibrionales</taxon>
        <taxon>Vibrionaceae</taxon>
        <taxon>Salinivibrio</taxon>
    </lineage>
</organism>
<dbReference type="Proteomes" id="UP000501408">
    <property type="component" value="Chromosome 2"/>
</dbReference>
<sequence>MPTPTLDFGLPDDFDQYLDKLIESNGTDAAMGEELRDAILNSCREVNSNLAESFSDLSKTGFEPEDEANSEDNGDE</sequence>
<evidence type="ECO:0000313" key="3">
    <source>
        <dbReference type="Proteomes" id="UP000501408"/>
    </source>
</evidence>
<feature type="compositionally biased region" description="Acidic residues" evidence="1">
    <location>
        <begin position="63"/>
        <end position="76"/>
    </location>
</feature>
<proteinExistence type="predicted"/>
<reference evidence="2 3" key="1">
    <citation type="submission" date="2020-03" db="EMBL/GenBank/DDBJ databases">
        <title>Genome mining reveals the biosynthetic pathways of PHA and ectoines of the halophilic strain Salinivibrio costicola M318 isolated from fermented shrimp paste.</title>
        <authorList>
            <person name="Doan T.V."/>
            <person name="Tran L.T."/>
            <person name="Trieu T.A."/>
            <person name="Nguyen Q.V."/>
            <person name="Quach T.N."/>
            <person name="Phi T.Q."/>
            <person name="Kumar S."/>
        </authorList>
    </citation>
    <scope>NUCLEOTIDE SEQUENCE [LARGE SCALE GENOMIC DNA]</scope>
    <source>
        <strain evidence="2 3">M318</strain>
    </source>
</reference>
<feature type="region of interest" description="Disordered" evidence="1">
    <location>
        <begin position="54"/>
        <end position="76"/>
    </location>
</feature>
<keyword evidence="3" id="KW-1185">Reference proteome</keyword>
<name>A0ABX6K8Q3_SALCS</name>
<dbReference type="RefSeq" id="WP_167315333.1">
    <property type="nucleotide sequence ID" value="NZ_CP050267.1"/>
</dbReference>